<reference evidence="1" key="1">
    <citation type="submission" date="2018-05" db="EMBL/GenBank/DDBJ databases">
        <authorList>
            <person name="Lanie J.A."/>
            <person name="Ng W.-L."/>
            <person name="Kazmierczak K.M."/>
            <person name="Andrzejewski T.M."/>
            <person name="Davidsen T.M."/>
            <person name="Wayne K.J."/>
            <person name="Tettelin H."/>
            <person name="Glass J.I."/>
            <person name="Rusch D."/>
            <person name="Podicherti R."/>
            <person name="Tsui H.-C.T."/>
            <person name="Winkler M.E."/>
        </authorList>
    </citation>
    <scope>NUCLEOTIDE SEQUENCE</scope>
</reference>
<evidence type="ECO:0000313" key="1">
    <source>
        <dbReference type="EMBL" id="SVD48763.1"/>
    </source>
</evidence>
<organism evidence="1">
    <name type="scientific">marine metagenome</name>
    <dbReference type="NCBI Taxonomy" id="408172"/>
    <lineage>
        <taxon>unclassified sequences</taxon>
        <taxon>metagenomes</taxon>
        <taxon>ecological metagenomes</taxon>
    </lineage>
</organism>
<gene>
    <name evidence="1" type="ORF">METZ01_LOCUS401617</name>
</gene>
<dbReference type="EMBL" id="UINC01153828">
    <property type="protein sequence ID" value="SVD48763.1"/>
    <property type="molecule type" value="Genomic_DNA"/>
</dbReference>
<accession>A0A382VQI6</accession>
<name>A0A382VQI6_9ZZZZ</name>
<dbReference type="AlphaFoldDB" id="A0A382VQI6"/>
<proteinExistence type="predicted"/>
<sequence>MLSEKNQAKMNSRLKILQKSLTLSKLQQKFLDRGPPAQA</sequence>
<protein>
    <submittedName>
        <fullName evidence="1">Uncharacterized protein</fullName>
    </submittedName>
</protein>